<protein>
    <submittedName>
        <fullName evidence="3">S1 RNA-binding domain-containing protein</fullName>
    </submittedName>
</protein>
<dbReference type="Pfam" id="PF00575">
    <property type="entry name" value="S1"/>
    <property type="match status" value="1"/>
</dbReference>
<organism evidence="3 4">
    <name type="scientific">Caldicellulosiruptor changbaiensis</name>
    <dbReference type="NCBI Taxonomy" id="1222016"/>
    <lineage>
        <taxon>Bacteria</taxon>
        <taxon>Bacillati</taxon>
        <taxon>Bacillota</taxon>
        <taxon>Bacillota incertae sedis</taxon>
        <taxon>Caldicellulosiruptorales</taxon>
        <taxon>Caldicellulosiruptoraceae</taxon>
        <taxon>Caldicellulosiruptor</taxon>
    </lineage>
</organism>
<dbReference type="PANTHER" id="PTHR10724">
    <property type="entry name" value="30S RIBOSOMAL PROTEIN S1"/>
    <property type="match status" value="1"/>
</dbReference>
<gene>
    <name evidence="3" type="ORF">ELD05_03060</name>
</gene>
<name>A0A3T0D434_9FIRM</name>
<feature type="domain" description="S1 motif" evidence="2">
    <location>
        <begin position="6"/>
        <end position="74"/>
    </location>
</feature>
<proteinExistence type="predicted"/>
<dbReference type="RefSeq" id="WP_127351312.1">
    <property type="nucleotide sequence ID" value="NZ_CP034791.1"/>
</dbReference>
<reference evidence="3 4" key="1">
    <citation type="submission" date="2018-12" db="EMBL/GenBank/DDBJ databases">
        <title>Genome sequence from the cellulolytic species, Caldicellulosiruptor changbaiensis.</title>
        <authorList>
            <person name="Blumer-Schuette S.E."/>
            <person name="Mendoza C."/>
        </authorList>
    </citation>
    <scope>NUCLEOTIDE SEQUENCE [LARGE SCALE GENOMIC DNA]</scope>
    <source>
        <strain evidence="3 4">CBS-Z</strain>
    </source>
</reference>
<dbReference type="FunFam" id="2.40.50.140:FF:000103">
    <property type="entry name" value="protein RRP5 homolog"/>
    <property type="match status" value="1"/>
</dbReference>
<evidence type="ECO:0000256" key="1">
    <source>
        <dbReference type="ARBA" id="ARBA00025604"/>
    </source>
</evidence>
<dbReference type="AlphaFoldDB" id="A0A3T0D434"/>
<dbReference type="GO" id="GO:0003735">
    <property type="term" value="F:structural constituent of ribosome"/>
    <property type="evidence" value="ECO:0007669"/>
    <property type="project" value="TreeGrafter"/>
</dbReference>
<accession>A0A3T0D434</accession>
<dbReference type="Gene3D" id="2.40.50.140">
    <property type="entry name" value="Nucleic acid-binding proteins"/>
    <property type="match status" value="1"/>
</dbReference>
<dbReference type="CDD" id="cd05692">
    <property type="entry name" value="S1_RPS1_repeat_hs4"/>
    <property type="match status" value="1"/>
</dbReference>
<evidence type="ECO:0000313" key="4">
    <source>
        <dbReference type="Proteomes" id="UP000282930"/>
    </source>
</evidence>
<dbReference type="SUPFAM" id="SSF50249">
    <property type="entry name" value="Nucleic acid-binding proteins"/>
    <property type="match status" value="1"/>
</dbReference>
<dbReference type="Proteomes" id="UP000282930">
    <property type="component" value="Chromosome"/>
</dbReference>
<dbReference type="SMART" id="SM00316">
    <property type="entry name" value="S1"/>
    <property type="match status" value="1"/>
</dbReference>
<evidence type="ECO:0000259" key="2">
    <source>
        <dbReference type="PROSITE" id="PS50126"/>
    </source>
</evidence>
<dbReference type="InterPro" id="IPR003029">
    <property type="entry name" value="S1_domain"/>
</dbReference>
<dbReference type="GO" id="GO:0003729">
    <property type="term" value="F:mRNA binding"/>
    <property type="evidence" value="ECO:0007669"/>
    <property type="project" value="TreeGrafter"/>
</dbReference>
<dbReference type="EMBL" id="CP034791">
    <property type="protein sequence ID" value="AZT89716.1"/>
    <property type="molecule type" value="Genomic_DNA"/>
</dbReference>
<dbReference type="InterPro" id="IPR012340">
    <property type="entry name" value="NA-bd_OB-fold"/>
</dbReference>
<sequence length="122" mass="13842">MSVKKGGVVEGKVKSITKFGAFVELPTGAVGLVHISEIANEYVDDIRKYLKEQQTVKVKVLDIKENGKISLSIKKANEIGKSKRPLERKNKDTEFEAKLSKFLKDSNQKLSEYNKRFDGKRR</sequence>
<dbReference type="InterPro" id="IPR050437">
    <property type="entry name" value="Ribos_protein_bS1-like"/>
</dbReference>
<keyword evidence="4" id="KW-1185">Reference proteome</keyword>
<dbReference type="GO" id="GO:0006412">
    <property type="term" value="P:translation"/>
    <property type="evidence" value="ECO:0007669"/>
    <property type="project" value="TreeGrafter"/>
</dbReference>
<evidence type="ECO:0000313" key="3">
    <source>
        <dbReference type="EMBL" id="AZT89716.1"/>
    </source>
</evidence>
<dbReference type="KEGG" id="ccha:ELD05_03060"/>
<comment type="function">
    <text evidence="1">Binds mRNA; thus facilitating recognition of the initiation point. It is needed to translate mRNA with a short Shine-Dalgarno (SD) purine-rich sequence.</text>
</comment>
<dbReference type="PROSITE" id="PS50126">
    <property type="entry name" value="S1"/>
    <property type="match status" value="1"/>
</dbReference>